<evidence type="ECO:0000256" key="1">
    <source>
        <dbReference type="SAM" id="Phobius"/>
    </source>
</evidence>
<evidence type="ECO:0000313" key="2">
    <source>
        <dbReference type="EMBL" id="WNO54618.1"/>
    </source>
</evidence>
<evidence type="ECO:0000313" key="3">
    <source>
        <dbReference type="Proteomes" id="UP001302249"/>
    </source>
</evidence>
<sequence length="56" mass="5992">MGLRNRIAKSYAVRPGYWFAPKRFGWGVVPVTWQGLVATAAFVAAIIACATLSPGP</sequence>
<organism evidence="2 3">
    <name type="scientific">Stakelama saccharophila</name>
    <dbReference type="NCBI Taxonomy" id="3075605"/>
    <lineage>
        <taxon>Bacteria</taxon>
        <taxon>Pseudomonadati</taxon>
        <taxon>Pseudomonadota</taxon>
        <taxon>Alphaproteobacteria</taxon>
        <taxon>Sphingomonadales</taxon>
        <taxon>Sphingomonadaceae</taxon>
        <taxon>Stakelama</taxon>
    </lineage>
</organism>
<keyword evidence="1" id="KW-0812">Transmembrane</keyword>
<keyword evidence="1" id="KW-1133">Transmembrane helix</keyword>
<proteinExistence type="predicted"/>
<accession>A0ABZ0BBG4</accession>
<reference evidence="2 3" key="1">
    <citation type="submission" date="2023-09" db="EMBL/GenBank/DDBJ databases">
        <authorList>
            <person name="Rey-Velasco X."/>
        </authorList>
    </citation>
    <scope>NUCLEOTIDE SEQUENCE [LARGE SCALE GENOMIC DNA]</scope>
    <source>
        <strain evidence="2 3">W311</strain>
    </source>
</reference>
<feature type="transmembrane region" description="Helical" evidence="1">
    <location>
        <begin position="31"/>
        <end position="52"/>
    </location>
</feature>
<name>A0ABZ0BBG4_9SPHN</name>
<dbReference type="EMBL" id="CP135076">
    <property type="protein sequence ID" value="WNO54618.1"/>
    <property type="molecule type" value="Genomic_DNA"/>
</dbReference>
<gene>
    <name evidence="2" type="ORF">RPR59_05035</name>
</gene>
<keyword evidence="3" id="KW-1185">Reference proteome</keyword>
<keyword evidence="1" id="KW-0472">Membrane</keyword>
<dbReference type="Proteomes" id="UP001302249">
    <property type="component" value="Chromosome"/>
</dbReference>
<protein>
    <submittedName>
        <fullName evidence="2">Uncharacterized protein</fullName>
    </submittedName>
</protein>
<dbReference type="RefSeq" id="WP_313917308.1">
    <property type="nucleotide sequence ID" value="NZ_CP135076.1"/>
</dbReference>